<gene>
    <name evidence="1" type="ORF">GN330_16585</name>
</gene>
<reference evidence="1 2" key="1">
    <citation type="submission" date="2019-12" db="EMBL/GenBank/DDBJ databases">
        <title>Nitratireductor arenosus sp. nov., Isolated from sea sand, Jeju island, South Korea.</title>
        <authorList>
            <person name="Kim W."/>
        </authorList>
    </citation>
    <scope>NUCLEOTIDE SEQUENCE [LARGE SCALE GENOMIC DNA]</scope>
    <source>
        <strain evidence="1 2">CAU 1489</strain>
    </source>
</reference>
<organism evidence="1 2">
    <name type="scientific">Nitratireductor arenosus</name>
    <dbReference type="NCBI Taxonomy" id="2682096"/>
    <lineage>
        <taxon>Bacteria</taxon>
        <taxon>Pseudomonadati</taxon>
        <taxon>Pseudomonadota</taxon>
        <taxon>Alphaproteobacteria</taxon>
        <taxon>Hyphomicrobiales</taxon>
        <taxon>Phyllobacteriaceae</taxon>
        <taxon>Nitratireductor</taxon>
    </lineage>
</organism>
<sequence>MAKIMQLIRSTDAAISKDLASGLDAEFTADPIPLPDLLSRNTDAVARFLDGLNGAKLRLEADIASRTEELRQTEIAIAAYEAAQTIIQKGREGGNEA</sequence>
<accession>A0A844QFX5</accession>
<evidence type="ECO:0000313" key="1">
    <source>
        <dbReference type="EMBL" id="MVA98866.1"/>
    </source>
</evidence>
<protein>
    <submittedName>
        <fullName evidence="1">Uncharacterized protein</fullName>
    </submittedName>
</protein>
<dbReference type="EMBL" id="WPHG01000004">
    <property type="protein sequence ID" value="MVA98866.1"/>
    <property type="molecule type" value="Genomic_DNA"/>
</dbReference>
<evidence type="ECO:0000313" key="2">
    <source>
        <dbReference type="Proteomes" id="UP000463224"/>
    </source>
</evidence>
<comment type="caution">
    <text evidence="1">The sequence shown here is derived from an EMBL/GenBank/DDBJ whole genome shotgun (WGS) entry which is preliminary data.</text>
</comment>
<dbReference type="AlphaFoldDB" id="A0A844QFX5"/>
<proteinExistence type="predicted"/>
<keyword evidence="2" id="KW-1185">Reference proteome</keyword>
<name>A0A844QFX5_9HYPH</name>
<dbReference type="Proteomes" id="UP000463224">
    <property type="component" value="Unassembled WGS sequence"/>
</dbReference>
<dbReference type="RefSeq" id="WP_156713843.1">
    <property type="nucleotide sequence ID" value="NZ_WPHG01000004.1"/>
</dbReference>